<dbReference type="InterPro" id="IPR036185">
    <property type="entry name" value="DNA_heli_DnaB-like_N_sf"/>
</dbReference>
<evidence type="ECO:0000256" key="13">
    <source>
        <dbReference type="RuleBase" id="RU362085"/>
    </source>
</evidence>
<evidence type="ECO:0000256" key="2">
    <source>
        <dbReference type="ARBA" id="ARBA00022515"/>
    </source>
</evidence>
<dbReference type="InterPro" id="IPR003593">
    <property type="entry name" value="AAA+_ATPase"/>
</dbReference>
<dbReference type="InterPro" id="IPR007694">
    <property type="entry name" value="DNA_helicase_DnaB-like_C"/>
</dbReference>
<dbReference type="NCBIfam" id="TIGR00665">
    <property type="entry name" value="DnaB"/>
    <property type="match status" value="1"/>
</dbReference>
<dbReference type="GO" id="GO:0042802">
    <property type="term" value="F:identical protein binding"/>
    <property type="evidence" value="ECO:0007669"/>
    <property type="project" value="UniProtKB-ARBA"/>
</dbReference>
<keyword evidence="9" id="KW-0413">Isomerase</keyword>
<dbReference type="GO" id="GO:0005829">
    <property type="term" value="C:cytosol"/>
    <property type="evidence" value="ECO:0007669"/>
    <property type="project" value="TreeGrafter"/>
</dbReference>
<dbReference type="Pfam" id="PF03796">
    <property type="entry name" value="DnaB_C"/>
    <property type="match status" value="1"/>
</dbReference>
<keyword evidence="6 13" id="KW-0347">Helicase</keyword>
<evidence type="ECO:0000256" key="10">
    <source>
        <dbReference type="ARBA" id="ARBA00044932"/>
    </source>
</evidence>
<evidence type="ECO:0000313" key="15">
    <source>
        <dbReference type="EMBL" id="KAA6117785.1"/>
    </source>
</evidence>
<evidence type="ECO:0000256" key="5">
    <source>
        <dbReference type="ARBA" id="ARBA00022801"/>
    </source>
</evidence>
<evidence type="ECO:0000256" key="12">
    <source>
        <dbReference type="NCBIfam" id="TIGR00665"/>
    </source>
</evidence>
<dbReference type="EC" id="5.6.2.3" evidence="12 13"/>
<comment type="similarity">
    <text evidence="1 13">Belongs to the helicase family. DnaB subfamily.</text>
</comment>
<dbReference type="InterPro" id="IPR027417">
    <property type="entry name" value="P-loop_NTPase"/>
</dbReference>
<dbReference type="GO" id="GO:0016887">
    <property type="term" value="F:ATP hydrolysis activity"/>
    <property type="evidence" value="ECO:0007669"/>
    <property type="project" value="RHEA"/>
</dbReference>
<dbReference type="GO" id="GO:0043139">
    <property type="term" value="F:5'-3' DNA helicase activity"/>
    <property type="evidence" value="ECO:0007669"/>
    <property type="project" value="UniProtKB-EC"/>
</dbReference>
<keyword evidence="8 13" id="KW-0238">DNA-binding</keyword>
<dbReference type="Pfam" id="PF00772">
    <property type="entry name" value="DnaB"/>
    <property type="match status" value="1"/>
</dbReference>
<proteinExistence type="inferred from homology"/>
<dbReference type="InterPro" id="IPR016136">
    <property type="entry name" value="DNA_helicase_N/primase_C"/>
</dbReference>
<evidence type="ECO:0000256" key="11">
    <source>
        <dbReference type="ARBA" id="ARBA00048954"/>
    </source>
</evidence>
<sequence length="463" mass="51228">MNAPVADPQLDNLKVPPHSIEAEQSVLGGLLLDNAAWDRIADFLSEADFYRFDHRMIFQSIARLISDTKPADVITVYEMLQVAGKAEEVGGLAYLNSLAQNTPSAANIRRYAEIVRERSVLRKLVTVADDIATSAFAPKGREVRELLDEAESKVFAIAEEGSRGQKGFQEIQPLLTQVVERIDELYHRDTNTDVTGVPTGFLDLDRMTSGMQPGDLIIVAGRPSMGKTAFSLNIGEHVAVEQGLPVAVFSMEMAGTQLAMRMLGSVGRLDQHRLRTGRLLDEDWPRLTHAIQRMNDAQLFIDETPALNPMELRARSRRLARQCGQLGLIIIDYLQLMSGSGGGENRATEISEISRSLKGLAKELNCPVIALSQLNRSLEQRPNKRPVMSDLRESGAIEQDADVILFIYRDEVYNPDSQDKGTAEIIIGKQRNGPIGTVRLTFLGQFTKFDNFSGGPAFFDNDT</sequence>
<organism evidence="15 16">
    <name type="scientific">Cupriavidus cauae</name>
    <dbReference type="NCBI Taxonomy" id="2608999"/>
    <lineage>
        <taxon>Bacteria</taxon>
        <taxon>Pseudomonadati</taxon>
        <taxon>Pseudomonadota</taxon>
        <taxon>Betaproteobacteria</taxon>
        <taxon>Burkholderiales</taxon>
        <taxon>Burkholderiaceae</taxon>
        <taxon>Cupriavidus</taxon>
    </lineage>
</organism>
<dbReference type="GO" id="GO:0006269">
    <property type="term" value="P:DNA replication, synthesis of primer"/>
    <property type="evidence" value="ECO:0007669"/>
    <property type="project" value="UniProtKB-UniRule"/>
</dbReference>
<comment type="catalytic activity">
    <reaction evidence="11 13">
        <text>ATP + H2O = ADP + phosphate + H(+)</text>
        <dbReference type="Rhea" id="RHEA:13065"/>
        <dbReference type="ChEBI" id="CHEBI:15377"/>
        <dbReference type="ChEBI" id="CHEBI:15378"/>
        <dbReference type="ChEBI" id="CHEBI:30616"/>
        <dbReference type="ChEBI" id="CHEBI:43474"/>
        <dbReference type="ChEBI" id="CHEBI:456216"/>
        <dbReference type="EC" id="5.6.2.3"/>
    </reaction>
</comment>
<dbReference type="PROSITE" id="PS51199">
    <property type="entry name" value="SF4_HELICASE"/>
    <property type="match status" value="1"/>
</dbReference>
<comment type="caution">
    <text evidence="15">The sequence shown here is derived from an EMBL/GenBank/DDBJ whole genome shotgun (WGS) entry which is preliminary data.</text>
</comment>
<dbReference type="SMART" id="SM00382">
    <property type="entry name" value="AAA"/>
    <property type="match status" value="1"/>
</dbReference>
<dbReference type="CDD" id="cd00984">
    <property type="entry name" value="DnaB_C"/>
    <property type="match status" value="1"/>
</dbReference>
<reference evidence="15 16" key="1">
    <citation type="submission" date="2019-09" db="EMBL/GenBank/DDBJ databases">
        <title>Isolation of a novel species in the genus Cupriavidus from patients with sepsis using whole genome sequencing.</title>
        <authorList>
            <person name="Kweon O.J."/>
            <person name="Lee M.-K."/>
        </authorList>
    </citation>
    <scope>NUCLEOTIDE SEQUENCE [LARGE SCALE GENOMIC DNA]</scope>
    <source>
        <strain evidence="15 16">MKL-01</strain>
    </source>
</reference>
<dbReference type="PANTHER" id="PTHR30153:SF2">
    <property type="entry name" value="REPLICATIVE DNA HELICASE"/>
    <property type="match status" value="1"/>
</dbReference>
<evidence type="ECO:0000256" key="7">
    <source>
        <dbReference type="ARBA" id="ARBA00022840"/>
    </source>
</evidence>
<dbReference type="RefSeq" id="WP_149319092.1">
    <property type="nucleotide sequence ID" value="NZ_CP080293.1"/>
</dbReference>
<keyword evidence="5 13" id="KW-0378">Hydrolase</keyword>
<evidence type="ECO:0000256" key="1">
    <source>
        <dbReference type="ARBA" id="ARBA00008428"/>
    </source>
</evidence>
<gene>
    <name evidence="15" type="ORF">F1599_22560</name>
</gene>
<dbReference type="NCBIfam" id="NF004384">
    <property type="entry name" value="PRK05748.1"/>
    <property type="match status" value="1"/>
</dbReference>
<dbReference type="FunFam" id="3.40.50.300:FF:000076">
    <property type="entry name" value="Replicative DNA helicase"/>
    <property type="match status" value="1"/>
</dbReference>
<dbReference type="Proteomes" id="UP000324324">
    <property type="component" value="Unassembled WGS sequence"/>
</dbReference>
<dbReference type="SUPFAM" id="SSF52540">
    <property type="entry name" value="P-loop containing nucleoside triphosphate hydrolases"/>
    <property type="match status" value="1"/>
</dbReference>
<feature type="domain" description="SF4 helicase" evidence="14">
    <location>
        <begin position="190"/>
        <end position="456"/>
    </location>
</feature>
<evidence type="ECO:0000256" key="6">
    <source>
        <dbReference type="ARBA" id="ARBA00022806"/>
    </source>
</evidence>
<dbReference type="Gene3D" id="1.10.860.10">
    <property type="entry name" value="DNAb Helicase, Chain A"/>
    <property type="match status" value="1"/>
</dbReference>
<evidence type="ECO:0000256" key="8">
    <source>
        <dbReference type="ARBA" id="ARBA00023125"/>
    </source>
</evidence>
<keyword evidence="2 13" id="KW-0639">Primosome</keyword>
<protein>
    <recommendedName>
        <fullName evidence="12 13">Replicative DNA helicase</fullName>
        <ecNumber evidence="12 13">5.6.2.3</ecNumber>
    </recommendedName>
</protein>
<dbReference type="FunFam" id="1.10.860.10:FF:000001">
    <property type="entry name" value="Replicative DNA helicase"/>
    <property type="match status" value="1"/>
</dbReference>
<dbReference type="GO" id="GO:0003677">
    <property type="term" value="F:DNA binding"/>
    <property type="evidence" value="ECO:0007669"/>
    <property type="project" value="UniProtKB-UniRule"/>
</dbReference>
<dbReference type="InterPro" id="IPR007693">
    <property type="entry name" value="DNA_helicase_DnaB-like_N"/>
</dbReference>
<evidence type="ECO:0000313" key="16">
    <source>
        <dbReference type="Proteomes" id="UP000324324"/>
    </source>
</evidence>
<dbReference type="NCBIfam" id="NF005424">
    <property type="entry name" value="PRK07004.1"/>
    <property type="match status" value="1"/>
</dbReference>
<evidence type="ECO:0000259" key="14">
    <source>
        <dbReference type="PROSITE" id="PS51199"/>
    </source>
</evidence>
<dbReference type="InterPro" id="IPR007692">
    <property type="entry name" value="DNA_helicase_DnaB"/>
</dbReference>
<keyword evidence="3 13" id="KW-0235">DNA replication</keyword>
<keyword evidence="7 13" id="KW-0067">ATP-binding</keyword>
<keyword evidence="4 13" id="KW-0547">Nucleotide-binding</keyword>
<name>A0A5M8A6R8_9BURK</name>
<dbReference type="SUPFAM" id="SSF48024">
    <property type="entry name" value="N-terminal domain of DnaB helicase"/>
    <property type="match status" value="1"/>
</dbReference>
<dbReference type="GO" id="GO:0005524">
    <property type="term" value="F:ATP binding"/>
    <property type="evidence" value="ECO:0007669"/>
    <property type="project" value="UniProtKB-UniRule"/>
</dbReference>
<dbReference type="PANTHER" id="PTHR30153">
    <property type="entry name" value="REPLICATIVE DNA HELICASE DNAB"/>
    <property type="match status" value="1"/>
</dbReference>
<dbReference type="GO" id="GO:1990077">
    <property type="term" value="C:primosome complex"/>
    <property type="evidence" value="ECO:0007669"/>
    <property type="project" value="UniProtKB-UniRule"/>
</dbReference>
<dbReference type="EMBL" id="VWRN01000063">
    <property type="protein sequence ID" value="KAA6117785.1"/>
    <property type="molecule type" value="Genomic_DNA"/>
</dbReference>
<accession>A0A5M8A6R8</accession>
<dbReference type="AlphaFoldDB" id="A0A5M8A6R8"/>
<evidence type="ECO:0000256" key="9">
    <source>
        <dbReference type="ARBA" id="ARBA00023235"/>
    </source>
</evidence>
<evidence type="ECO:0000256" key="4">
    <source>
        <dbReference type="ARBA" id="ARBA00022741"/>
    </source>
</evidence>
<evidence type="ECO:0000256" key="3">
    <source>
        <dbReference type="ARBA" id="ARBA00022705"/>
    </source>
</evidence>
<keyword evidence="16" id="KW-1185">Reference proteome</keyword>
<dbReference type="Gene3D" id="3.40.50.300">
    <property type="entry name" value="P-loop containing nucleotide triphosphate hydrolases"/>
    <property type="match status" value="1"/>
</dbReference>
<comment type="function">
    <text evidence="10 13">The main replicative DNA helicase, it participates in initiation and elongation during chromosome replication. Travels ahead of the DNA replisome, separating dsDNA into templates for DNA synthesis. A processive ATP-dependent 5'-3' DNA helicase it has DNA-dependent ATPase activity.</text>
</comment>